<dbReference type="InterPro" id="IPR016064">
    <property type="entry name" value="NAD/diacylglycerol_kinase_sf"/>
</dbReference>
<dbReference type="Gene3D" id="2.60.200.30">
    <property type="entry name" value="Probable inorganic polyphosphate/atp-NAD kinase, domain 2"/>
    <property type="match status" value="1"/>
</dbReference>
<keyword evidence="3" id="KW-0808">Transferase</keyword>
<accession>A0A210R092</accession>
<organism evidence="7 8">
    <name type="scientific">Mizuhopecten yessoensis</name>
    <name type="common">Japanese scallop</name>
    <name type="synonym">Patinopecten yessoensis</name>
    <dbReference type="NCBI Taxonomy" id="6573"/>
    <lineage>
        <taxon>Eukaryota</taxon>
        <taxon>Metazoa</taxon>
        <taxon>Spiralia</taxon>
        <taxon>Lophotrochozoa</taxon>
        <taxon>Mollusca</taxon>
        <taxon>Bivalvia</taxon>
        <taxon>Autobranchia</taxon>
        <taxon>Pteriomorphia</taxon>
        <taxon>Pectinida</taxon>
        <taxon>Pectinoidea</taxon>
        <taxon>Pectinidae</taxon>
        <taxon>Mizuhopecten</taxon>
    </lineage>
</organism>
<evidence type="ECO:0000256" key="5">
    <source>
        <dbReference type="ARBA" id="ARBA00022857"/>
    </source>
</evidence>
<dbReference type="Proteomes" id="UP000242188">
    <property type="component" value="Unassembled WGS sequence"/>
</dbReference>
<dbReference type="GO" id="GO:0003951">
    <property type="term" value="F:NAD+ kinase activity"/>
    <property type="evidence" value="ECO:0007669"/>
    <property type="project" value="UniProtKB-EC"/>
</dbReference>
<dbReference type="GO" id="GO:0006741">
    <property type="term" value="P:NADP+ biosynthetic process"/>
    <property type="evidence" value="ECO:0007669"/>
    <property type="project" value="InterPro"/>
</dbReference>
<sequence>MQSLILASVLRRPGRLCKHLVQSFRNIQHETSFNLKRVALLTKMTRYEFLKTTYKDLSEGELKKHLDSIRSDYESLHQLHLNHYKCVDLIHKILREHGLEIKVVNRFQYSNEIVDWADLIVTAGGDGTYLLAASKIKVKDKPIIGINTDPKRSEGYLCLSKKIFPAENFGEAVKRILEGKFRWKWRHRIRVTMSGFHQNDEPVAIHDQQLLYPEHRFEEHIKEAESHFEEELEQRLHIHEMPPRVLPVLALNEVFIGEALSARVSYYEIKRDDEPGLKQKSSGITMCTGTGSTSWFFHINHLPIEAVKDILEITKSLTDCKLDLTDQKLMSKVASEFNNSLKFAPDEPRMAYTVRDPIVNGVFDAIRHQRGFATRIKINSRMWDGTLVIDGDSSFQFNDGAIATMEILESDALLTIELD</sequence>
<dbReference type="EMBL" id="NEDP02001046">
    <property type="protein sequence ID" value="OWF54438.1"/>
    <property type="molecule type" value="Genomic_DNA"/>
</dbReference>
<evidence type="ECO:0000313" key="8">
    <source>
        <dbReference type="Proteomes" id="UP000242188"/>
    </source>
</evidence>
<dbReference type="Pfam" id="PF01513">
    <property type="entry name" value="NAD_kinase"/>
    <property type="match status" value="1"/>
</dbReference>
<evidence type="ECO:0000256" key="6">
    <source>
        <dbReference type="ARBA" id="ARBA00023027"/>
    </source>
</evidence>
<reference evidence="7 8" key="1">
    <citation type="journal article" date="2017" name="Nat. Ecol. Evol.">
        <title>Scallop genome provides insights into evolution of bilaterian karyotype and development.</title>
        <authorList>
            <person name="Wang S."/>
            <person name="Zhang J."/>
            <person name="Jiao W."/>
            <person name="Li J."/>
            <person name="Xun X."/>
            <person name="Sun Y."/>
            <person name="Guo X."/>
            <person name="Huan P."/>
            <person name="Dong B."/>
            <person name="Zhang L."/>
            <person name="Hu X."/>
            <person name="Sun X."/>
            <person name="Wang J."/>
            <person name="Zhao C."/>
            <person name="Wang Y."/>
            <person name="Wang D."/>
            <person name="Huang X."/>
            <person name="Wang R."/>
            <person name="Lv J."/>
            <person name="Li Y."/>
            <person name="Zhang Z."/>
            <person name="Liu B."/>
            <person name="Lu W."/>
            <person name="Hui Y."/>
            <person name="Liang J."/>
            <person name="Zhou Z."/>
            <person name="Hou R."/>
            <person name="Li X."/>
            <person name="Liu Y."/>
            <person name="Li H."/>
            <person name="Ning X."/>
            <person name="Lin Y."/>
            <person name="Zhao L."/>
            <person name="Xing Q."/>
            <person name="Dou J."/>
            <person name="Li Y."/>
            <person name="Mao J."/>
            <person name="Guo H."/>
            <person name="Dou H."/>
            <person name="Li T."/>
            <person name="Mu C."/>
            <person name="Jiang W."/>
            <person name="Fu Q."/>
            <person name="Fu X."/>
            <person name="Miao Y."/>
            <person name="Liu J."/>
            <person name="Yu Q."/>
            <person name="Li R."/>
            <person name="Liao H."/>
            <person name="Li X."/>
            <person name="Kong Y."/>
            <person name="Jiang Z."/>
            <person name="Chourrout D."/>
            <person name="Li R."/>
            <person name="Bao Z."/>
        </authorList>
    </citation>
    <scope>NUCLEOTIDE SEQUENCE [LARGE SCALE GENOMIC DNA]</scope>
    <source>
        <strain evidence="7 8">PY_sf001</strain>
    </source>
</reference>
<dbReference type="InterPro" id="IPR017438">
    <property type="entry name" value="ATP-NAD_kinase_N"/>
</dbReference>
<evidence type="ECO:0000256" key="1">
    <source>
        <dbReference type="ARBA" id="ARBA00010995"/>
    </source>
</evidence>
<dbReference type="Gene3D" id="3.40.50.10330">
    <property type="entry name" value="Probable inorganic polyphosphate/atp-NAD kinase, domain 1"/>
    <property type="match status" value="1"/>
</dbReference>
<dbReference type="InterPro" id="IPR017437">
    <property type="entry name" value="ATP-NAD_kinase_PpnK-typ_C"/>
</dbReference>
<evidence type="ECO:0000256" key="4">
    <source>
        <dbReference type="ARBA" id="ARBA00022777"/>
    </source>
</evidence>
<keyword evidence="4 7" id="KW-0418">Kinase</keyword>
<dbReference type="AlphaFoldDB" id="A0A210R092"/>
<evidence type="ECO:0000256" key="2">
    <source>
        <dbReference type="ARBA" id="ARBA00012120"/>
    </source>
</evidence>
<dbReference type="GO" id="GO:0005739">
    <property type="term" value="C:mitochondrion"/>
    <property type="evidence" value="ECO:0007669"/>
    <property type="project" value="TreeGrafter"/>
</dbReference>
<keyword evidence="5" id="KW-0521">NADP</keyword>
<comment type="similarity">
    <text evidence="1">Belongs to the NAD kinase family.</text>
</comment>
<dbReference type="EC" id="2.7.1.23" evidence="2"/>
<dbReference type="InterPro" id="IPR002504">
    <property type="entry name" value="NADK"/>
</dbReference>
<comment type="caution">
    <text evidence="7">The sequence shown here is derived from an EMBL/GenBank/DDBJ whole genome shotgun (WGS) entry which is preliminary data.</text>
</comment>
<evidence type="ECO:0000256" key="3">
    <source>
        <dbReference type="ARBA" id="ARBA00022679"/>
    </source>
</evidence>
<dbReference type="STRING" id="6573.A0A210R092"/>
<protein>
    <recommendedName>
        <fullName evidence="2">NAD(+) kinase</fullName>
        <ecNumber evidence="2">2.7.1.23</ecNumber>
    </recommendedName>
</protein>
<dbReference type="PANTHER" id="PTHR13158:SF5">
    <property type="entry name" value="NAD KINASE 2, MITOCHONDRIAL"/>
    <property type="match status" value="1"/>
</dbReference>
<keyword evidence="6" id="KW-0520">NAD</keyword>
<dbReference type="OrthoDB" id="185618at2759"/>
<proteinExistence type="inferred from homology"/>
<keyword evidence="8" id="KW-1185">Reference proteome</keyword>
<gene>
    <name evidence="7" type="ORF">KP79_PYT08651</name>
</gene>
<dbReference type="GO" id="GO:0019674">
    <property type="term" value="P:NAD+ metabolic process"/>
    <property type="evidence" value="ECO:0007669"/>
    <property type="project" value="InterPro"/>
</dbReference>
<dbReference type="PANTHER" id="PTHR13158">
    <property type="match status" value="1"/>
</dbReference>
<dbReference type="SUPFAM" id="SSF111331">
    <property type="entry name" value="NAD kinase/diacylglycerol kinase-like"/>
    <property type="match status" value="1"/>
</dbReference>
<name>A0A210R092_MIZYE</name>
<evidence type="ECO:0000313" key="7">
    <source>
        <dbReference type="EMBL" id="OWF54438.1"/>
    </source>
</evidence>